<dbReference type="RefSeq" id="WP_317981536.1">
    <property type="nucleotide sequence ID" value="NZ_BTCL01000021.1"/>
</dbReference>
<protein>
    <recommendedName>
        <fullName evidence="3">YqaJ viral recombinase domain-containing protein</fullName>
    </recommendedName>
</protein>
<proteinExistence type="predicted"/>
<organism evidence="1 2">
    <name type="scientific">Paenibacillus glycanilyticus</name>
    <dbReference type="NCBI Taxonomy" id="126569"/>
    <lineage>
        <taxon>Bacteria</taxon>
        <taxon>Bacillati</taxon>
        <taxon>Bacillota</taxon>
        <taxon>Bacilli</taxon>
        <taxon>Bacillales</taxon>
        <taxon>Paenibacillaceae</taxon>
        <taxon>Paenibacillus</taxon>
    </lineage>
</organism>
<dbReference type="InterPro" id="IPR011604">
    <property type="entry name" value="PDDEXK-like_dom_sf"/>
</dbReference>
<evidence type="ECO:0000313" key="1">
    <source>
        <dbReference type="EMBL" id="GMK47613.1"/>
    </source>
</evidence>
<dbReference type="Proteomes" id="UP001285921">
    <property type="component" value="Unassembled WGS sequence"/>
</dbReference>
<reference evidence="1 2" key="1">
    <citation type="submission" date="2023-05" db="EMBL/GenBank/DDBJ databases">
        <title>Draft genome of Paenibacillus sp. CCS26.</title>
        <authorList>
            <person name="Akita H."/>
            <person name="Shinto Y."/>
            <person name="Kimura Z."/>
        </authorList>
    </citation>
    <scope>NUCLEOTIDE SEQUENCE [LARGE SCALE GENOMIC DNA]</scope>
    <source>
        <strain evidence="1 2">CCS26</strain>
    </source>
</reference>
<evidence type="ECO:0008006" key="3">
    <source>
        <dbReference type="Google" id="ProtNLM"/>
    </source>
</evidence>
<name>A0ABQ6NS05_9BACL</name>
<comment type="caution">
    <text evidence="1">The sequence shown here is derived from an EMBL/GenBank/DDBJ whole genome shotgun (WGS) entry which is preliminary data.</text>
</comment>
<evidence type="ECO:0000313" key="2">
    <source>
        <dbReference type="Proteomes" id="UP001285921"/>
    </source>
</evidence>
<accession>A0ABQ6NS05</accession>
<keyword evidence="2" id="KW-1185">Reference proteome</keyword>
<gene>
    <name evidence="1" type="ORF">PghCCS26_47430</name>
</gene>
<dbReference type="Gene3D" id="3.90.320.10">
    <property type="match status" value="1"/>
</dbReference>
<dbReference type="EMBL" id="BTCL01000021">
    <property type="protein sequence ID" value="GMK47613.1"/>
    <property type="molecule type" value="Genomic_DNA"/>
</dbReference>
<sequence length="353" mass="40112">MSIFTRIGNEAATKSLTEQIASDFTAFLDAWHSAPETYDNDLDAQIHRWYADIISDKKRAVWPPRDIPYFSPSSANADRRGLYEKLRGAKKDAGGQPPYQGRWTRIGTAIGDLIQRDILFAEKHYAKHTGTAPRFKFERNDRGEPVFEDFAKKVARFTFNGADFALYGTCDGIMTYVTEDGEPIRVGLEIKSKQTTAAQTSDYSQRNGPKDDHVKQCVCYSLMYSTDAEPIDYYVILYVNASKKAWQMTEEEYAKNPDIKAHVIEITDDMRTEVLEQFADIVHAAKEGRPPALDLGNFTFNNFKRACAIGLSDEELTQLEREVIAIQRSGLPDFKKRQYAEALEQIKTLREAV</sequence>